<keyword evidence="5" id="KW-1185">Reference proteome</keyword>
<keyword evidence="2" id="KW-0812">Transmembrane</keyword>
<proteinExistence type="predicted"/>
<comment type="caution">
    <text evidence="4">The sequence shown here is derived from an EMBL/GenBank/DDBJ whole genome shotgun (WGS) entry which is preliminary data.</text>
</comment>
<evidence type="ECO:0000313" key="5">
    <source>
        <dbReference type="Proteomes" id="UP001331761"/>
    </source>
</evidence>
<feature type="region of interest" description="Disordered" evidence="1">
    <location>
        <begin position="212"/>
        <end position="231"/>
    </location>
</feature>
<feature type="chain" id="PRO_5043053828" evidence="3">
    <location>
        <begin position="29"/>
        <end position="231"/>
    </location>
</feature>
<sequence length="231" mass="25622">MAYFPFMLYRGSLLCCHVILILVQKAATLSCVHGPAGKALRKVGGNICVLYELDSCKAPKRYYDGFTVSDPVKLEGFCGAYKNNSNKNITACFCQEDDCNRETTIRELLSSLPIKQLTLPVVGTWKFEPHVEHTRQLLECLRKNLYSPANKQEDAGNDRTQEDVGGTKHARDEMPDGPNVIMVASVLLLVFTGMACCVATVVCWLCKENAKNRGSGRSVSEKSQPRSHSNR</sequence>
<organism evidence="4 5">
    <name type="scientific">Trichostrongylus colubriformis</name>
    <name type="common">Black scour worm</name>
    <dbReference type="NCBI Taxonomy" id="6319"/>
    <lineage>
        <taxon>Eukaryota</taxon>
        <taxon>Metazoa</taxon>
        <taxon>Ecdysozoa</taxon>
        <taxon>Nematoda</taxon>
        <taxon>Chromadorea</taxon>
        <taxon>Rhabditida</taxon>
        <taxon>Rhabditina</taxon>
        <taxon>Rhabditomorpha</taxon>
        <taxon>Strongyloidea</taxon>
        <taxon>Trichostrongylidae</taxon>
        <taxon>Trichostrongylus</taxon>
    </lineage>
</organism>
<feature type="signal peptide" evidence="3">
    <location>
        <begin position="1"/>
        <end position="28"/>
    </location>
</feature>
<feature type="region of interest" description="Disordered" evidence="1">
    <location>
        <begin position="149"/>
        <end position="174"/>
    </location>
</feature>
<evidence type="ECO:0000256" key="2">
    <source>
        <dbReference type="SAM" id="Phobius"/>
    </source>
</evidence>
<feature type="compositionally biased region" description="Basic and acidic residues" evidence="1">
    <location>
        <begin position="151"/>
        <end position="174"/>
    </location>
</feature>
<evidence type="ECO:0000256" key="1">
    <source>
        <dbReference type="SAM" id="MobiDB-lite"/>
    </source>
</evidence>
<dbReference type="EMBL" id="WIXE01017369">
    <property type="protein sequence ID" value="KAK5971805.1"/>
    <property type="molecule type" value="Genomic_DNA"/>
</dbReference>
<accession>A0AAN8F205</accession>
<keyword evidence="3" id="KW-0732">Signal</keyword>
<keyword evidence="2" id="KW-0472">Membrane</keyword>
<protein>
    <submittedName>
        <fullName evidence="4">Uncharacterized protein</fullName>
    </submittedName>
</protein>
<evidence type="ECO:0000313" key="4">
    <source>
        <dbReference type="EMBL" id="KAK5971805.1"/>
    </source>
</evidence>
<keyword evidence="2" id="KW-1133">Transmembrane helix</keyword>
<feature type="transmembrane region" description="Helical" evidence="2">
    <location>
        <begin position="180"/>
        <end position="205"/>
    </location>
</feature>
<reference evidence="4 5" key="1">
    <citation type="submission" date="2019-10" db="EMBL/GenBank/DDBJ databases">
        <title>Assembly and Annotation for the nematode Trichostrongylus colubriformis.</title>
        <authorList>
            <person name="Martin J."/>
        </authorList>
    </citation>
    <scope>NUCLEOTIDE SEQUENCE [LARGE SCALE GENOMIC DNA]</scope>
    <source>
        <strain evidence="4">G859</strain>
        <tissue evidence="4">Whole worm</tissue>
    </source>
</reference>
<name>A0AAN8F205_TRICO</name>
<dbReference type="Proteomes" id="UP001331761">
    <property type="component" value="Unassembled WGS sequence"/>
</dbReference>
<gene>
    <name evidence="4" type="ORF">GCK32_015577</name>
</gene>
<evidence type="ECO:0000256" key="3">
    <source>
        <dbReference type="SAM" id="SignalP"/>
    </source>
</evidence>
<dbReference type="AlphaFoldDB" id="A0AAN8F205"/>